<name>A0A1W1UIP8_PEPAS</name>
<keyword evidence="1" id="KW-0812">Transmembrane</keyword>
<dbReference type="AlphaFoldDB" id="A0A1W1UIP8"/>
<evidence type="ECO:0000313" key="3">
    <source>
        <dbReference type="Proteomes" id="UP000192368"/>
    </source>
</evidence>
<dbReference type="Proteomes" id="UP000192368">
    <property type="component" value="Unassembled WGS sequence"/>
</dbReference>
<keyword evidence="1" id="KW-0472">Membrane</keyword>
<feature type="transmembrane region" description="Helical" evidence="1">
    <location>
        <begin position="277"/>
        <end position="295"/>
    </location>
</feature>
<evidence type="ECO:0000256" key="1">
    <source>
        <dbReference type="SAM" id="Phobius"/>
    </source>
</evidence>
<dbReference type="OrthoDB" id="9888646at2"/>
<evidence type="ECO:0000313" key="2">
    <source>
        <dbReference type="EMBL" id="SMB80976.1"/>
    </source>
</evidence>
<proteinExistence type="predicted"/>
<protein>
    <recommendedName>
        <fullName evidence="4">FtsX-like permease family protein</fullName>
    </recommendedName>
</protein>
<dbReference type="STRING" id="573058.SAMN00017477_0305"/>
<dbReference type="EMBL" id="FWWR01000009">
    <property type="protein sequence ID" value="SMB80976.1"/>
    <property type="molecule type" value="Genomic_DNA"/>
</dbReference>
<dbReference type="RefSeq" id="WP_084230006.1">
    <property type="nucleotide sequence ID" value="NZ_FWWR01000009.1"/>
</dbReference>
<keyword evidence="1" id="KW-1133">Transmembrane helix</keyword>
<reference evidence="3" key="1">
    <citation type="submission" date="2017-04" db="EMBL/GenBank/DDBJ databases">
        <authorList>
            <person name="Varghese N."/>
            <person name="Submissions S."/>
        </authorList>
    </citation>
    <scope>NUCLEOTIDE SEQUENCE [LARGE SCALE GENOMIC DNA]</scope>
    <source>
        <strain evidence="3">DSM 20463</strain>
    </source>
</reference>
<feature type="transmembrane region" description="Helical" evidence="1">
    <location>
        <begin position="21"/>
        <end position="45"/>
    </location>
</feature>
<accession>A0A1W1UIP8</accession>
<feature type="transmembrane region" description="Helical" evidence="1">
    <location>
        <begin position="307"/>
        <end position="331"/>
    </location>
</feature>
<sequence length="342" mass="40020">MFLDILKLGVKDIFRYKREFFILELIIMVITLISISSLGSMISAFESEKFETYYSAVPISYNQKEKENLIKRLDETFKKGGYTYFYSNYVNTKFDVEVLVLVGKFEDRSDNNIIWYVPKKDLEKLKESSLGNIEIIDSIKIDEKKMELIQMENLLDDNSAQFIKFDGKEFKNLPSYQISDIELIALSEDAKLVDNTGNNDVHKEFENAFENTFLHLQKDEFSNIEEISFVKRFMFIYIIISIIATALGLIIIIKHIYAKLHREYIIHLICGATKLNIFIRNSIFLIFLTGINFLTMNYLNAFNMDTFFAINIFISIVFIIIFELIILRILIKEDLSIKLEGE</sequence>
<gene>
    <name evidence="2" type="ORF">SAMN00017477_0305</name>
</gene>
<feature type="transmembrane region" description="Helical" evidence="1">
    <location>
        <begin position="234"/>
        <end position="257"/>
    </location>
</feature>
<organism evidence="2 3">
    <name type="scientific">Peptoniphilus asaccharolyticus DSM 20463</name>
    <dbReference type="NCBI Taxonomy" id="573058"/>
    <lineage>
        <taxon>Bacteria</taxon>
        <taxon>Bacillati</taxon>
        <taxon>Bacillota</taxon>
        <taxon>Tissierellia</taxon>
        <taxon>Tissierellales</taxon>
        <taxon>Peptoniphilaceae</taxon>
        <taxon>Peptoniphilus</taxon>
    </lineage>
</organism>
<evidence type="ECO:0008006" key="4">
    <source>
        <dbReference type="Google" id="ProtNLM"/>
    </source>
</evidence>
<keyword evidence="3" id="KW-1185">Reference proteome</keyword>